<dbReference type="PANTHER" id="PTHR42047:SF1">
    <property type="entry name" value="PROTEIN, PUTATIVE (AFU_ORTHOLOGUE AFUA_6G03560)-RELATED"/>
    <property type="match status" value="1"/>
</dbReference>
<dbReference type="AlphaFoldDB" id="A0A4T0VK46"/>
<feature type="chain" id="PRO_5020435987" evidence="1">
    <location>
        <begin position="19"/>
        <end position="207"/>
    </location>
</feature>
<evidence type="ECO:0000313" key="3">
    <source>
        <dbReference type="Proteomes" id="UP000305883"/>
    </source>
</evidence>
<dbReference type="PANTHER" id="PTHR42047">
    <property type="entry name" value="PROTEIN, PUTATIVE (AFU_ORTHOLOGUE AFUA_6G03560)-RELATED"/>
    <property type="match status" value="1"/>
</dbReference>
<keyword evidence="1" id="KW-0732">Signal</keyword>
<comment type="caution">
    <text evidence="2">The sequence shown here is derived from an EMBL/GenBank/DDBJ whole genome shotgun (WGS) entry which is preliminary data.</text>
</comment>
<sequence length="207" mass="22222">MLFKPLSLILVPVALVAAESFTLLAYTSGPFEDCTKSPEELTINARDGRFWIGALRPTTYCPDFSGANCPPGNTTVVDDLFRQLQISKPGGQRVYADPDGVISYTPGGDSAITAMPPGSNFNAFVKTPVKAPHIEGTHLLRFYTFGGDPAYSNIYACPDSKAGGLSYLRARWTSKPGAVWDSQCVALDGVLAVPSETKIGAYEYTRA</sequence>
<evidence type="ECO:0000256" key="1">
    <source>
        <dbReference type="SAM" id="SignalP"/>
    </source>
</evidence>
<dbReference type="InterPro" id="IPR052820">
    <property type="entry name" value="PhiA_domain"/>
</dbReference>
<name>A0A4T0VK46_9PEZI</name>
<protein>
    <submittedName>
        <fullName evidence="2">Putative secreted protein</fullName>
    </submittedName>
</protein>
<evidence type="ECO:0000313" key="2">
    <source>
        <dbReference type="EMBL" id="TIC92650.1"/>
    </source>
</evidence>
<gene>
    <name evidence="2" type="ORF">CH35J_010094</name>
</gene>
<reference evidence="2 3" key="1">
    <citation type="journal article" date="2019" name="Genome Biol. Evol.">
        <title>Genomic Plasticity Mediated by Transposable Elements in the Plant Pathogenic Fungus Colletotrichum higginsianum.</title>
        <authorList>
            <person name="Tsushima A."/>
            <person name="Gan P."/>
            <person name="Kumakura N."/>
            <person name="Narusaka M."/>
            <person name="Takano Y."/>
            <person name="Narusaka Y."/>
            <person name="Shirasu K."/>
        </authorList>
    </citation>
    <scope>NUCLEOTIDE SEQUENCE [LARGE SCALE GENOMIC DNA]</scope>
    <source>
        <strain evidence="2 3">MAFF305635-RFP</strain>
    </source>
</reference>
<dbReference type="Proteomes" id="UP000305883">
    <property type="component" value="Unassembled WGS sequence"/>
</dbReference>
<dbReference type="EMBL" id="MWPZ01000008">
    <property type="protein sequence ID" value="TIC92650.1"/>
    <property type="molecule type" value="Genomic_DNA"/>
</dbReference>
<proteinExistence type="predicted"/>
<feature type="signal peptide" evidence="1">
    <location>
        <begin position="1"/>
        <end position="18"/>
    </location>
</feature>
<accession>A0A4T0VK46</accession>
<organism evidence="2 3">
    <name type="scientific">Colletotrichum higginsianum</name>
    <dbReference type="NCBI Taxonomy" id="80884"/>
    <lineage>
        <taxon>Eukaryota</taxon>
        <taxon>Fungi</taxon>
        <taxon>Dikarya</taxon>
        <taxon>Ascomycota</taxon>
        <taxon>Pezizomycotina</taxon>
        <taxon>Sordariomycetes</taxon>
        <taxon>Hypocreomycetidae</taxon>
        <taxon>Glomerellales</taxon>
        <taxon>Glomerellaceae</taxon>
        <taxon>Colletotrichum</taxon>
        <taxon>Colletotrichum destructivum species complex</taxon>
    </lineage>
</organism>
<dbReference type="OrthoDB" id="5430620at2759"/>